<keyword evidence="1" id="KW-0479">Metal-binding</keyword>
<reference evidence="8 9" key="1">
    <citation type="submission" date="2019-05" db="EMBL/GenBank/DDBJ databases">
        <title>Mikania micrantha, genome provides insights into the molecular mechanism of rapid growth.</title>
        <authorList>
            <person name="Liu B."/>
        </authorList>
    </citation>
    <scope>NUCLEOTIDE SEQUENCE [LARGE SCALE GENOMIC DNA]</scope>
    <source>
        <strain evidence="8">NLD-2019</strain>
        <tissue evidence="8">Leaf</tissue>
    </source>
</reference>
<proteinExistence type="predicted"/>
<dbReference type="AlphaFoldDB" id="A0A5N6M2D6"/>
<dbReference type="EMBL" id="SZYD01000017">
    <property type="protein sequence ID" value="KAD3068074.1"/>
    <property type="molecule type" value="Genomic_DNA"/>
</dbReference>
<sequence length="205" mass="23606">MELDVKEDDIFIDETPFVQLDNDSDSINVEQSCKRKHTTNNEGTQNKAQKVGRHRPKCWGYCEVVYIEEDDGVKRKYGRCKYCKTNIKADPHRNGTTGLTKHSSTCQLNPEVIAKKKQHNLVFKKESNGEGSVSVWKHDEARIKKALLDLFVVTELPFKLVENPAFIEYTNSLNGKFVLPARHKISKDIGKYYVDERKKIDGLFK</sequence>
<dbReference type="InterPro" id="IPR052035">
    <property type="entry name" value="ZnF_BED_domain_contain"/>
</dbReference>
<dbReference type="InterPro" id="IPR003656">
    <property type="entry name" value="Znf_BED"/>
</dbReference>
<keyword evidence="9" id="KW-1185">Reference proteome</keyword>
<dbReference type="PANTHER" id="PTHR46481:SF7">
    <property type="entry name" value="ZINC FINGER BED DOMAIN-CONTAINING PROTEIN RICESLEEPER 2-LIKE"/>
    <property type="match status" value="1"/>
</dbReference>
<dbReference type="GO" id="GO:0003677">
    <property type="term" value="F:DNA binding"/>
    <property type="evidence" value="ECO:0007669"/>
    <property type="project" value="InterPro"/>
</dbReference>
<dbReference type="Proteomes" id="UP000326396">
    <property type="component" value="Linkage Group LG7"/>
</dbReference>
<organism evidence="8 9">
    <name type="scientific">Mikania micrantha</name>
    <name type="common">bitter vine</name>
    <dbReference type="NCBI Taxonomy" id="192012"/>
    <lineage>
        <taxon>Eukaryota</taxon>
        <taxon>Viridiplantae</taxon>
        <taxon>Streptophyta</taxon>
        <taxon>Embryophyta</taxon>
        <taxon>Tracheophyta</taxon>
        <taxon>Spermatophyta</taxon>
        <taxon>Magnoliopsida</taxon>
        <taxon>eudicotyledons</taxon>
        <taxon>Gunneridae</taxon>
        <taxon>Pentapetalae</taxon>
        <taxon>asterids</taxon>
        <taxon>campanulids</taxon>
        <taxon>Asterales</taxon>
        <taxon>Asteraceae</taxon>
        <taxon>Asteroideae</taxon>
        <taxon>Heliantheae alliance</taxon>
        <taxon>Eupatorieae</taxon>
        <taxon>Mikania</taxon>
    </lineage>
</organism>
<dbReference type="SUPFAM" id="SSF140996">
    <property type="entry name" value="Hermes dimerisation domain"/>
    <property type="match status" value="1"/>
</dbReference>
<dbReference type="GO" id="GO:0008270">
    <property type="term" value="F:zinc ion binding"/>
    <property type="evidence" value="ECO:0007669"/>
    <property type="project" value="UniProtKB-KW"/>
</dbReference>
<keyword evidence="5" id="KW-0804">Transcription</keyword>
<keyword evidence="2 6" id="KW-0863">Zinc-finger</keyword>
<evidence type="ECO:0000313" key="9">
    <source>
        <dbReference type="Proteomes" id="UP000326396"/>
    </source>
</evidence>
<gene>
    <name evidence="8" type="ORF">E3N88_35954</name>
</gene>
<evidence type="ECO:0000313" key="8">
    <source>
        <dbReference type="EMBL" id="KAD3068074.1"/>
    </source>
</evidence>
<evidence type="ECO:0000256" key="3">
    <source>
        <dbReference type="ARBA" id="ARBA00022833"/>
    </source>
</evidence>
<dbReference type="SMART" id="SM00614">
    <property type="entry name" value="ZnF_BED"/>
    <property type="match status" value="1"/>
</dbReference>
<feature type="domain" description="BED-type" evidence="7">
    <location>
        <begin position="53"/>
        <end position="126"/>
    </location>
</feature>
<dbReference type="PROSITE" id="PS50808">
    <property type="entry name" value="ZF_BED"/>
    <property type="match status" value="1"/>
</dbReference>
<accession>A0A5N6M2D6</accession>
<evidence type="ECO:0000256" key="1">
    <source>
        <dbReference type="ARBA" id="ARBA00022723"/>
    </source>
</evidence>
<dbReference type="OrthoDB" id="976932at2759"/>
<comment type="caution">
    <text evidence="8">The sequence shown here is derived from an EMBL/GenBank/DDBJ whole genome shotgun (WGS) entry which is preliminary data.</text>
</comment>
<evidence type="ECO:0000256" key="2">
    <source>
        <dbReference type="ARBA" id="ARBA00022771"/>
    </source>
</evidence>
<dbReference type="PANTHER" id="PTHR46481">
    <property type="entry name" value="ZINC FINGER BED DOMAIN-CONTAINING PROTEIN 4"/>
    <property type="match status" value="1"/>
</dbReference>
<protein>
    <recommendedName>
        <fullName evidence="7">BED-type domain-containing protein</fullName>
    </recommendedName>
</protein>
<evidence type="ECO:0000256" key="4">
    <source>
        <dbReference type="ARBA" id="ARBA00023015"/>
    </source>
</evidence>
<evidence type="ECO:0000259" key="7">
    <source>
        <dbReference type="PROSITE" id="PS50808"/>
    </source>
</evidence>
<keyword evidence="3" id="KW-0862">Zinc</keyword>
<name>A0A5N6M2D6_9ASTR</name>
<keyword evidence="4" id="KW-0805">Transcription regulation</keyword>
<evidence type="ECO:0000256" key="6">
    <source>
        <dbReference type="PROSITE-ProRule" id="PRU00027"/>
    </source>
</evidence>
<evidence type="ECO:0000256" key="5">
    <source>
        <dbReference type="ARBA" id="ARBA00023163"/>
    </source>
</evidence>